<comment type="caution">
    <text evidence="7">The sequence shown here is derived from an EMBL/GenBank/DDBJ whole genome shotgun (WGS) entry which is preliminary data.</text>
</comment>
<evidence type="ECO:0000313" key="7">
    <source>
        <dbReference type="EMBL" id="KAF7415207.1"/>
    </source>
</evidence>
<feature type="transmembrane region" description="Helical" evidence="6">
    <location>
        <begin position="35"/>
        <end position="52"/>
    </location>
</feature>
<keyword evidence="4 6" id="KW-1133">Transmembrane helix</keyword>
<dbReference type="PANTHER" id="PTHR19282:SF552">
    <property type="entry name" value="TETRASPANIN"/>
    <property type="match status" value="1"/>
</dbReference>
<feature type="transmembrane region" description="Helical" evidence="6">
    <location>
        <begin position="80"/>
        <end position="100"/>
    </location>
</feature>
<gene>
    <name evidence="7" type="ORF">HZH68_003696</name>
</gene>
<keyword evidence="8" id="KW-1185">Reference proteome</keyword>
<dbReference type="Proteomes" id="UP000617340">
    <property type="component" value="Unassembled WGS sequence"/>
</dbReference>
<dbReference type="GO" id="GO:0005886">
    <property type="term" value="C:plasma membrane"/>
    <property type="evidence" value="ECO:0007669"/>
    <property type="project" value="TreeGrafter"/>
</dbReference>
<dbReference type="AlphaFoldDB" id="A0A834NPQ5"/>
<evidence type="ECO:0000256" key="5">
    <source>
        <dbReference type="ARBA" id="ARBA00023136"/>
    </source>
</evidence>
<dbReference type="PANTHER" id="PTHR19282">
    <property type="entry name" value="TETRASPANIN"/>
    <property type="match status" value="1"/>
</dbReference>
<dbReference type="CDD" id="cd03156">
    <property type="entry name" value="uroplakin_I_like_LEL"/>
    <property type="match status" value="1"/>
</dbReference>
<dbReference type="InterPro" id="IPR018499">
    <property type="entry name" value="Tetraspanin/Peripherin"/>
</dbReference>
<protein>
    <recommendedName>
        <fullName evidence="6">Tetraspanin</fullName>
    </recommendedName>
</protein>
<evidence type="ECO:0000256" key="2">
    <source>
        <dbReference type="ARBA" id="ARBA00006840"/>
    </source>
</evidence>
<dbReference type="InterPro" id="IPR008952">
    <property type="entry name" value="Tetraspanin_EC2_sf"/>
</dbReference>
<dbReference type="InterPro" id="IPR000301">
    <property type="entry name" value="Tetraspanin_animals"/>
</dbReference>
<evidence type="ECO:0000313" key="8">
    <source>
        <dbReference type="Proteomes" id="UP000617340"/>
    </source>
</evidence>
<dbReference type="Gene3D" id="1.10.1450.10">
    <property type="entry name" value="Tetraspanin"/>
    <property type="match status" value="1"/>
</dbReference>
<dbReference type="PRINTS" id="PR00259">
    <property type="entry name" value="TMFOUR"/>
</dbReference>
<dbReference type="Pfam" id="PF00335">
    <property type="entry name" value="Tetraspanin"/>
    <property type="match status" value="1"/>
</dbReference>
<feature type="transmembrane region" description="Helical" evidence="6">
    <location>
        <begin position="112"/>
        <end position="135"/>
    </location>
</feature>
<dbReference type="PIRSF" id="PIRSF002419">
    <property type="entry name" value="Tetraspanin"/>
    <property type="match status" value="1"/>
</dbReference>
<dbReference type="SUPFAM" id="SSF48652">
    <property type="entry name" value="Tetraspanin"/>
    <property type="match status" value="1"/>
</dbReference>
<keyword evidence="5 6" id="KW-0472">Membrane</keyword>
<evidence type="ECO:0000256" key="4">
    <source>
        <dbReference type="ARBA" id="ARBA00022989"/>
    </source>
</evidence>
<evidence type="ECO:0000256" key="3">
    <source>
        <dbReference type="ARBA" id="ARBA00022692"/>
    </source>
</evidence>
<comment type="similarity">
    <text evidence="2 6">Belongs to the tetraspanin (TM4SF) family.</text>
</comment>
<sequence>MGCASQCAKNVRFSFSSSGLELLEAERNLTSGMSFIQVAGGAALTVGIWLFADRNSFTNLIAKLDQSDILTKTDTDVIKMMSYILIIAGALTFIVSFLGYCGAMFESRCLLCVYGVLLLLVLVLECVVVGLAFGLKGDAEKGTQSFLKSTIKYYAASVDQTETVTVAWDGIMTQLHCCGVESYLDFHESTNWTKTNKVVPESCCIKENGELKDRSCPLNPTSSNSYYQTGCYKAIITAVEENAAIVIGVAAGLALVEILVIILALYLACIYWRPQHVYRCVEPSGKE</sequence>
<organism evidence="7 8">
    <name type="scientific">Vespula germanica</name>
    <name type="common">German yellow jacket</name>
    <name type="synonym">Paravespula germanica</name>
    <dbReference type="NCBI Taxonomy" id="30212"/>
    <lineage>
        <taxon>Eukaryota</taxon>
        <taxon>Metazoa</taxon>
        <taxon>Ecdysozoa</taxon>
        <taxon>Arthropoda</taxon>
        <taxon>Hexapoda</taxon>
        <taxon>Insecta</taxon>
        <taxon>Pterygota</taxon>
        <taxon>Neoptera</taxon>
        <taxon>Endopterygota</taxon>
        <taxon>Hymenoptera</taxon>
        <taxon>Apocrita</taxon>
        <taxon>Aculeata</taxon>
        <taxon>Vespoidea</taxon>
        <taxon>Vespidae</taxon>
        <taxon>Vespinae</taxon>
        <taxon>Vespula</taxon>
    </lineage>
</organism>
<dbReference type="InterPro" id="IPR018503">
    <property type="entry name" value="Tetraspanin_CS"/>
</dbReference>
<feature type="transmembrane region" description="Helical" evidence="6">
    <location>
        <begin position="243"/>
        <end position="269"/>
    </location>
</feature>
<accession>A0A834NPQ5</accession>
<name>A0A834NPQ5_VESGE</name>
<keyword evidence="3 6" id="KW-0812">Transmembrane</keyword>
<proteinExistence type="inferred from homology"/>
<reference evidence="7" key="1">
    <citation type="journal article" date="2020" name="G3 (Bethesda)">
        <title>High-Quality Assemblies for Three Invasive Social Wasps from the &lt;i&gt;Vespula&lt;/i&gt; Genus.</title>
        <authorList>
            <person name="Harrop T.W.R."/>
            <person name="Guhlin J."/>
            <person name="McLaughlin G.M."/>
            <person name="Permina E."/>
            <person name="Stockwell P."/>
            <person name="Gilligan J."/>
            <person name="Le Lec M.F."/>
            <person name="Gruber M.A.M."/>
            <person name="Quinn O."/>
            <person name="Lovegrove M."/>
            <person name="Duncan E.J."/>
            <person name="Remnant E.J."/>
            <person name="Van Eeckhoven J."/>
            <person name="Graham B."/>
            <person name="Knapp R.A."/>
            <person name="Langford K.W."/>
            <person name="Kronenberg Z."/>
            <person name="Press M.O."/>
            <person name="Eacker S.M."/>
            <person name="Wilson-Rankin E.E."/>
            <person name="Purcell J."/>
            <person name="Lester P.J."/>
            <person name="Dearden P.K."/>
        </authorList>
    </citation>
    <scope>NUCLEOTIDE SEQUENCE</scope>
    <source>
        <strain evidence="7">Linc-1</strain>
    </source>
</reference>
<dbReference type="PROSITE" id="PS00421">
    <property type="entry name" value="TM4_1"/>
    <property type="match status" value="1"/>
</dbReference>
<dbReference type="EMBL" id="JACSDZ010000002">
    <property type="protein sequence ID" value="KAF7415207.1"/>
    <property type="molecule type" value="Genomic_DNA"/>
</dbReference>
<comment type="subcellular location">
    <subcellularLocation>
        <location evidence="1 6">Membrane</location>
        <topology evidence="1 6">Multi-pass membrane protein</topology>
    </subcellularLocation>
</comment>
<evidence type="ECO:0000256" key="6">
    <source>
        <dbReference type="RuleBase" id="RU361218"/>
    </source>
</evidence>
<evidence type="ECO:0000256" key="1">
    <source>
        <dbReference type="ARBA" id="ARBA00004141"/>
    </source>
</evidence>